<reference evidence="3 6" key="2">
    <citation type="journal article" date="2013" name="Environ. Sci. Technol.">
        <title>The 4-tert-butylphenol-utilizing bacterium Sphingobium fuliginis OMI can degrade bisphenols via phenolic ring hydroxylation and meta-cleavage pathway.</title>
        <authorList>
            <person name="Ogata Y."/>
            <person name="Goda S."/>
            <person name="Toyama T."/>
            <person name="Sei K."/>
            <person name="Ike M."/>
        </authorList>
    </citation>
    <scope>NUCLEOTIDE SEQUENCE [LARGE SCALE GENOMIC DNA]</scope>
    <source>
        <strain evidence="3 6">OMI</strain>
    </source>
</reference>
<dbReference type="KEGG" id="sbar:H5V43_15815"/>
<gene>
    <name evidence="4" type="ORF">GCM10019071_14240</name>
    <name evidence="5" type="ORF">H5V43_15815</name>
    <name evidence="3" type="ORF">SFOMI_0207</name>
</gene>
<reference evidence="8" key="6">
    <citation type="journal article" date="2019" name="Int. J. Syst. Evol. Microbiol.">
        <title>The Global Catalogue of Microorganisms (GCM) 10K type strain sequencing project: providing services to taxonomists for standard genome sequencing and annotation.</title>
        <authorList>
            <consortium name="The Broad Institute Genomics Platform"/>
            <consortium name="The Broad Institute Genome Sequencing Center for Infectious Disease"/>
            <person name="Wu L."/>
            <person name="Ma J."/>
        </authorList>
    </citation>
    <scope>NUCLEOTIDE SEQUENCE [LARGE SCALE GENOMIC DNA]</scope>
    <source>
        <strain evidence="8">CCM 7327</strain>
    </source>
</reference>
<evidence type="ECO:0000313" key="8">
    <source>
        <dbReference type="Proteomes" id="UP000628109"/>
    </source>
</evidence>
<dbReference type="Proteomes" id="UP000628109">
    <property type="component" value="Unassembled WGS sequence"/>
</dbReference>
<dbReference type="AlphaFoldDB" id="A0A292Z5V3"/>
<reference evidence="4" key="3">
    <citation type="journal article" date="2014" name="Int. J. Syst. Evol. Microbiol.">
        <title>Complete genome of a new Firmicutes species belonging to the dominant human colonic microbiota ('Ruminococcus bicirculans') reveals two chromosomes and a selective capacity to utilize plant glucans.</title>
        <authorList>
            <consortium name="NISC Comparative Sequencing Program"/>
            <person name="Wegmann U."/>
            <person name="Louis P."/>
            <person name="Goesmann A."/>
            <person name="Henrissat B."/>
            <person name="Duncan S.H."/>
            <person name="Flint H.J."/>
        </authorList>
    </citation>
    <scope>NUCLEOTIDE SEQUENCE</scope>
    <source>
        <strain evidence="4">CCM 7327</strain>
    </source>
</reference>
<dbReference type="Pfam" id="PF09917">
    <property type="entry name" value="DUF2147"/>
    <property type="match status" value="1"/>
</dbReference>
<dbReference type="PANTHER" id="PTHR36919">
    <property type="entry name" value="BLR1215 PROTEIN"/>
    <property type="match status" value="1"/>
</dbReference>
<keyword evidence="1" id="KW-0732">Signal</keyword>
<protein>
    <submittedName>
        <fullName evidence="5">DUF2147 domain-containing protein</fullName>
    </submittedName>
</protein>
<reference evidence="3 6" key="1">
    <citation type="journal article" date="2013" name="Biodegradation">
        <title>Occurrence of 4-tert-butylphenol (4-t-BP) biodegradation in an aquatic sample caused by the presence of Spirodela polyrrhiza and isolation of a 4-t-BP-utilizing bacterium.</title>
        <authorList>
            <person name="Ogata Y."/>
            <person name="Toyama T."/>
            <person name="Yu N."/>
            <person name="Wang X."/>
            <person name="Sei K."/>
            <person name="Ike M."/>
        </authorList>
    </citation>
    <scope>NUCLEOTIDE SEQUENCE [LARGE SCALE GENOMIC DNA]</scope>
    <source>
        <strain evidence="3 6">OMI</strain>
    </source>
</reference>
<feature type="domain" description="DUF2147" evidence="2">
    <location>
        <begin position="31"/>
        <end position="135"/>
    </location>
</feature>
<dbReference type="EMBL" id="BMDU01000002">
    <property type="protein sequence ID" value="GFZ86031.1"/>
    <property type="molecule type" value="Genomic_DNA"/>
</dbReference>
<reference evidence="5" key="8">
    <citation type="journal article" date="2021" name="Microbiol. Resour. Announc.">
        <title>Complete Genome Sequence of Sphingobium barthaii KK22, a High-Molecular-Weight Polycyclic Aromatic Hydrocarbon-Degrading Soil Bacterium.</title>
        <authorList>
            <person name="Mori J.F."/>
            <person name="Kanaly R.A."/>
        </authorList>
    </citation>
    <scope>NUCLEOTIDE SEQUENCE</scope>
    <source>
        <strain evidence="5">KK22</strain>
    </source>
</reference>
<evidence type="ECO:0000259" key="2">
    <source>
        <dbReference type="Pfam" id="PF09917"/>
    </source>
</evidence>
<proteinExistence type="predicted"/>
<dbReference type="Proteomes" id="UP000221538">
    <property type="component" value="Unassembled WGS sequence"/>
</dbReference>
<sequence length="143" mass="15344">MAIGRLWAALALLVAAPAVLAAKVPVAQPEGLWLSPHNNVAVRTGACGDRLCGWIVWADREAQADARDGGTARLVGTELLEDYRAEGKGQWRGTVFVPDLGRRFSSQISQLSPGQLKVKGCILGGLICKSQLWTRIDRLPGQS</sequence>
<feature type="chain" id="PRO_5044572672" evidence="1">
    <location>
        <begin position="22"/>
        <end position="143"/>
    </location>
</feature>
<organism evidence="3 6">
    <name type="scientific">Sphingobium fuliginis (strain ATCC 27551)</name>
    <dbReference type="NCBI Taxonomy" id="336203"/>
    <lineage>
        <taxon>Bacteria</taxon>
        <taxon>Pseudomonadati</taxon>
        <taxon>Pseudomonadota</taxon>
        <taxon>Alphaproteobacteria</taxon>
        <taxon>Sphingomonadales</taxon>
        <taxon>Sphingomonadaceae</taxon>
        <taxon>Sphingobium</taxon>
    </lineage>
</organism>
<evidence type="ECO:0000313" key="3">
    <source>
        <dbReference type="EMBL" id="GAY19687.1"/>
    </source>
</evidence>
<name>A0A292Z5V3_SPHSA</name>
<evidence type="ECO:0000256" key="1">
    <source>
        <dbReference type="SAM" id="SignalP"/>
    </source>
</evidence>
<reference evidence="4" key="9">
    <citation type="submission" date="2024-05" db="EMBL/GenBank/DDBJ databases">
        <authorList>
            <person name="Sun Q."/>
            <person name="Sedlacek I."/>
        </authorList>
    </citation>
    <scope>NUCLEOTIDE SEQUENCE</scope>
    <source>
        <strain evidence="4">CCM 7327</strain>
    </source>
</reference>
<accession>A0A292Z5V3</accession>
<feature type="signal peptide" evidence="1">
    <location>
        <begin position="1"/>
        <end position="21"/>
    </location>
</feature>
<dbReference type="InterPro" id="IPR019223">
    <property type="entry name" value="DUF2147"/>
</dbReference>
<evidence type="ECO:0000313" key="4">
    <source>
        <dbReference type="EMBL" id="GFZ86031.1"/>
    </source>
</evidence>
<dbReference type="Proteomes" id="UP000593663">
    <property type="component" value="Chromosome 1"/>
</dbReference>
<reference evidence="7" key="7">
    <citation type="submission" date="2020-08" db="EMBL/GenBank/DDBJ databases">
        <title>Complete genome sequence of Sphingobium barthaii strain KK22, a high-molecular-weight polycyclic aromatic hydrocarbon-degrading soil bacterium.</title>
        <authorList>
            <person name="Mori J.F."/>
            <person name="Kanaly R.A."/>
        </authorList>
    </citation>
    <scope>NUCLEOTIDE SEQUENCE [LARGE SCALE GENOMIC DNA]</scope>
    <source>
        <strain evidence="7">KK22</strain>
    </source>
</reference>
<evidence type="ECO:0000313" key="7">
    <source>
        <dbReference type="Proteomes" id="UP000593663"/>
    </source>
</evidence>
<dbReference type="EMBL" id="CP060035">
    <property type="protein sequence ID" value="QOT71517.1"/>
    <property type="molecule type" value="Genomic_DNA"/>
</dbReference>
<dbReference type="EMBL" id="BEWI01000030">
    <property type="protein sequence ID" value="GAY19687.1"/>
    <property type="molecule type" value="Genomic_DNA"/>
</dbReference>
<dbReference type="RefSeq" id="WP_025549329.1">
    <property type="nucleotide sequence ID" value="NZ_BATN01000039.1"/>
</dbReference>
<reference evidence="3" key="4">
    <citation type="submission" date="2017-10" db="EMBL/GenBank/DDBJ databases">
        <title>Bioaugmenting a lab-scale membrane bioreactor with Sphingobium fuliginis OMI to degrade 4-tert-butylphenol.</title>
        <authorList>
            <person name="Takada K."/>
            <person name="Shiba T."/>
            <person name="Soda S."/>
            <person name="Inoue D."/>
            <person name="Miyake M."/>
            <person name="Eguchi M."/>
            <person name="Ike M."/>
        </authorList>
    </citation>
    <scope>NUCLEOTIDE SEQUENCE</scope>
    <source>
        <strain evidence="3">OMI</strain>
    </source>
</reference>
<dbReference type="PANTHER" id="PTHR36919:SF2">
    <property type="entry name" value="BLL6627 PROTEIN"/>
    <property type="match status" value="1"/>
</dbReference>
<evidence type="ECO:0000313" key="5">
    <source>
        <dbReference type="EMBL" id="QOT71517.1"/>
    </source>
</evidence>
<evidence type="ECO:0000313" key="6">
    <source>
        <dbReference type="Proteomes" id="UP000221538"/>
    </source>
</evidence>
<reference evidence="3" key="5">
    <citation type="submission" date="2017-10" db="EMBL/GenBank/DDBJ databases">
        <authorList>
            <person name="Banno H."/>
            <person name="Chua N.-H."/>
        </authorList>
    </citation>
    <scope>NUCLEOTIDE SEQUENCE</scope>
    <source>
        <strain evidence="3">OMI</strain>
    </source>
</reference>
<keyword evidence="8" id="KW-1185">Reference proteome</keyword>
<dbReference type="Gene3D" id="2.40.128.520">
    <property type="match status" value="1"/>
</dbReference>